<dbReference type="OrthoDB" id="5337308at2759"/>
<evidence type="ECO:0000313" key="3">
    <source>
        <dbReference type="Proteomes" id="UP000825890"/>
    </source>
</evidence>
<dbReference type="Proteomes" id="UP000825890">
    <property type="component" value="Unassembled WGS sequence"/>
</dbReference>
<gene>
    <name evidence="2" type="ORF">CKM354_000889000</name>
</gene>
<reference evidence="2 3" key="1">
    <citation type="submission" date="2021-01" db="EMBL/GenBank/DDBJ databases">
        <title>Cercospora kikuchii MAFF 305040 whole genome shotgun sequence.</title>
        <authorList>
            <person name="Kashiwa T."/>
            <person name="Suzuki T."/>
        </authorList>
    </citation>
    <scope>NUCLEOTIDE SEQUENCE [LARGE SCALE GENOMIC DNA]</scope>
    <source>
        <strain evidence="2 3">MAFF 305040</strain>
    </source>
</reference>
<organism evidence="2 3">
    <name type="scientific">Cercospora kikuchii</name>
    <dbReference type="NCBI Taxonomy" id="84275"/>
    <lineage>
        <taxon>Eukaryota</taxon>
        <taxon>Fungi</taxon>
        <taxon>Dikarya</taxon>
        <taxon>Ascomycota</taxon>
        <taxon>Pezizomycotina</taxon>
        <taxon>Dothideomycetes</taxon>
        <taxon>Dothideomycetidae</taxon>
        <taxon>Mycosphaerellales</taxon>
        <taxon>Mycosphaerellaceae</taxon>
        <taxon>Cercospora</taxon>
    </lineage>
</organism>
<dbReference type="EMBL" id="BOLY01000005">
    <property type="protein sequence ID" value="GIZ45736.1"/>
    <property type="molecule type" value="Genomic_DNA"/>
</dbReference>
<proteinExistence type="predicted"/>
<evidence type="ECO:0000313" key="2">
    <source>
        <dbReference type="EMBL" id="GIZ45736.1"/>
    </source>
</evidence>
<protein>
    <submittedName>
        <fullName evidence="2">Uncharacterized protein</fullName>
    </submittedName>
</protein>
<name>A0A9P3FFS1_9PEZI</name>
<keyword evidence="3" id="KW-1185">Reference proteome</keyword>
<dbReference type="GeneID" id="68294465"/>
<dbReference type="RefSeq" id="XP_044660223.1">
    <property type="nucleotide sequence ID" value="XM_044804288.1"/>
</dbReference>
<keyword evidence="1" id="KW-0732">Signal</keyword>
<comment type="caution">
    <text evidence="2">The sequence shown here is derived from an EMBL/GenBank/DDBJ whole genome shotgun (WGS) entry which is preliminary data.</text>
</comment>
<dbReference type="AlphaFoldDB" id="A0A9P3FFS1"/>
<evidence type="ECO:0000256" key="1">
    <source>
        <dbReference type="SAM" id="SignalP"/>
    </source>
</evidence>
<feature type="chain" id="PRO_5040478707" evidence="1">
    <location>
        <begin position="25"/>
        <end position="355"/>
    </location>
</feature>
<feature type="signal peptide" evidence="1">
    <location>
        <begin position="1"/>
        <end position="24"/>
    </location>
</feature>
<sequence>MRTSNSFFHGLLPLMLLLLSIVAATIFFTASSAEIIVVHGAHPRSHQSDSIISANGSQILDTRAPGNTIVAPASEEVCAKAWNKGYTLMCWMQNPQMAGAQAFSPFTRFQQLADWGWTAQGGQPIHIGGNWGTYADPGLMALLGHPMYGQSTGHQAVIYHTQPRGPVVVDGRQITYPATMASYDNVFIADKGVIIAAGNWGPAWRLAVGHLPGWNHNTDRLPDLRQLSDIWWLLWEQVCAQQRVRPSELRYIVSKDTINDETNAIFARILQMYWPNEEGIARGIAPKWPGKRITKEMDGFPTLVGTPSVWGAAYMLIQRAGTMGRKEIKSITVWNENQDVQRFYQPNIMIEVGDV</sequence>
<accession>A0A9P3FFS1</accession>